<dbReference type="InterPro" id="IPR043136">
    <property type="entry name" value="B30.2/SPRY_sf"/>
</dbReference>
<proteinExistence type="predicted"/>
<organism evidence="1 2">
    <name type="scientific">Streblomastix strix</name>
    <dbReference type="NCBI Taxonomy" id="222440"/>
    <lineage>
        <taxon>Eukaryota</taxon>
        <taxon>Metamonada</taxon>
        <taxon>Preaxostyla</taxon>
        <taxon>Oxymonadida</taxon>
        <taxon>Streblomastigidae</taxon>
        <taxon>Streblomastix</taxon>
    </lineage>
</organism>
<reference evidence="1 2" key="1">
    <citation type="submission" date="2019-03" db="EMBL/GenBank/DDBJ databases">
        <title>Single cell metagenomics reveals metabolic interactions within the superorganism composed of flagellate Streblomastix strix and complex community of Bacteroidetes bacteria on its surface.</title>
        <authorList>
            <person name="Treitli S.C."/>
            <person name="Kolisko M."/>
            <person name="Husnik F."/>
            <person name="Keeling P."/>
            <person name="Hampl V."/>
        </authorList>
    </citation>
    <scope>NUCLEOTIDE SEQUENCE [LARGE SCALE GENOMIC DNA]</scope>
    <source>
        <strain evidence="1">ST1C</strain>
    </source>
</reference>
<evidence type="ECO:0000313" key="2">
    <source>
        <dbReference type="Proteomes" id="UP000324800"/>
    </source>
</evidence>
<name>A0A5J4VFK5_9EUKA</name>
<accession>A0A5J4VFK5</accession>
<evidence type="ECO:0000313" key="1">
    <source>
        <dbReference type="EMBL" id="KAA6381184.1"/>
    </source>
</evidence>
<sequence>MKTNRRYSGTGVVQIKIRFEDLLNQDRGCRWIGVASADLDIPEIYFPGLDEASVGYCGTDANVVHLIENANNKYIEGNEPYDNNDIVTLEVNMQPQKEKRTLHFFVKDKQQPISFVGLPDRIKFIVLRQQQGTAVTIISMRAIALPTAVDEIPNSKVIEW</sequence>
<protein>
    <submittedName>
        <fullName evidence="1">Uncharacterized protein</fullName>
    </submittedName>
</protein>
<gene>
    <name evidence="1" type="ORF">EZS28_023289</name>
</gene>
<dbReference type="Proteomes" id="UP000324800">
    <property type="component" value="Unassembled WGS sequence"/>
</dbReference>
<dbReference type="Gene3D" id="2.60.120.920">
    <property type="match status" value="1"/>
</dbReference>
<dbReference type="AlphaFoldDB" id="A0A5J4VFK5"/>
<dbReference type="OrthoDB" id="49113at2759"/>
<comment type="caution">
    <text evidence="1">The sequence shown here is derived from an EMBL/GenBank/DDBJ whole genome shotgun (WGS) entry which is preliminary data.</text>
</comment>
<dbReference type="EMBL" id="SNRW01007476">
    <property type="protein sequence ID" value="KAA6381184.1"/>
    <property type="molecule type" value="Genomic_DNA"/>
</dbReference>